<evidence type="ECO:0000313" key="1">
    <source>
        <dbReference type="EMBL" id="RZU38438.1"/>
    </source>
</evidence>
<dbReference type="RefSeq" id="WP_130414016.1">
    <property type="nucleotide sequence ID" value="NZ_SHKX01000013.1"/>
</dbReference>
<keyword evidence="2" id="KW-1185">Reference proteome</keyword>
<name>A0A4Q7YM93_9GAMM</name>
<sequence length="249" mass="26926">MTKTVRVIGCVSSETRQHLIFRSMIRVLNQGSTANLKHQWSFSEVGPYDVTIFDLDDGIHPDPLPASGAEVVVAFSTHPHRLTDRPFSLSKPIRGSEFLQLLQAIEAACFDNLTHPATAVTATEAATPAPRPADAAMPDPAPLLSLLAWPDLPQLPDDQLHHAARICALLAVRRCSPATVSRFLDIDPVIVDQVLQAIAACPPVDGVEVLHRQQDAAEAANVIPLHEQTPSGKPSSFLSKIWNRLKGAA</sequence>
<comment type="caution">
    <text evidence="1">The sequence shown here is derived from an EMBL/GenBank/DDBJ whole genome shotgun (WGS) entry which is preliminary data.</text>
</comment>
<dbReference type="AlphaFoldDB" id="A0A4Q7YM93"/>
<accession>A0A4Q7YM93</accession>
<dbReference type="Proteomes" id="UP000292423">
    <property type="component" value="Unassembled WGS sequence"/>
</dbReference>
<evidence type="ECO:0000313" key="2">
    <source>
        <dbReference type="Proteomes" id="UP000292423"/>
    </source>
</evidence>
<protein>
    <submittedName>
        <fullName evidence="1">Uncharacterized protein</fullName>
    </submittedName>
</protein>
<dbReference type="EMBL" id="SHKX01000013">
    <property type="protein sequence ID" value="RZU38438.1"/>
    <property type="molecule type" value="Genomic_DNA"/>
</dbReference>
<proteinExistence type="predicted"/>
<gene>
    <name evidence="1" type="ORF">EV700_2370</name>
</gene>
<reference evidence="1 2" key="1">
    <citation type="submission" date="2019-02" db="EMBL/GenBank/DDBJ databases">
        <title>Genomic Encyclopedia of Type Strains, Phase IV (KMG-IV): sequencing the most valuable type-strain genomes for metagenomic binning, comparative biology and taxonomic classification.</title>
        <authorList>
            <person name="Goeker M."/>
        </authorList>
    </citation>
    <scope>NUCLEOTIDE SEQUENCE [LARGE SCALE GENOMIC DNA]</scope>
    <source>
        <strain evidence="1 2">DSM 105135</strain>
    </source>
</reference>
<organism evidence="1 2">
    <name type="scientific">Fluviicoccus keumensis</name>
    <dbReference type="NCBI Taxonomy" id="1435465"/>
    <lineage>
        <taxon>Bacteria</taxon>
        <taxon>Pseudomonadati</taxon>
        <taxon>Pseudomonadota</taxon>
        <taxon>Gammaproteobacteria</taxon>
        <taxon>Moraxellales</taxon>
        <taxon>Moraxellaceae</taxon>
        <taxon>Fluviicoccus</taxon>
    </lineage>
</organism>